<protein>
    <submittedName>
        <fullName evidence="1">Uncharacterized protein</fullName>
    </submittedName>
</protein>
<evidence type="ECO:0000313" key="1">
    <source>
        <dbReference type="EMBL" id="KAL1250505.1"/>
    </source>
</evidence>
<name>A0ABR3LC65_9TELE</name>
<organism evidence="1 2">
    <name type="scientific">Cirrhinus molitorella</name>
    <name type="common">mud carp</name>
    <dbReference type="NCBI Taxonomy" id="172907"/>
    <lineage>
        <taxon>Eukaryota</taxon>
        <taxon>Metazoa</taxon>
        <taxon>Chordata</taxon>
        <taxon>Craniata</taxon>
        <taxon>Vertebrata</taxon>
        <taxon>Euteleostomi</taxon>
        <taxon>Actinopterygii</taxon>
        <taxon>Neopterygii</taxon>
        <taxon>Teleostei</taxon>
        <taxon>Ostariophysi</taxon>
        <taxon>Cypriniformes</taxon>
        <taxon>Cyprinidae</taxon>
        <taxon>Labeoninae</taxon>
        <taxon>Labeonini</taxon>
        <taxon>Cirrhinus</taxon>
    </lineage>
</organism>
<dbReference type="Proteomes" id="UP001558613">
    <property type="component" value="Unassembled WGS sequence"/>
</dbReference>
<accession>A0ABR3LC65</accession>
<reference evidence="1 2" key="1">
    <citation type="submission" date="2023-09" db="EMBL/GenBank/DDBJ databases">
        <authorList>
            <person name="Wang M."/>
        </authorList>
    </citation>
    <scope>NUCLEOTIDE SEQUENCE [LARGE SCALE GENOMIC DNA]</scope>
    <source>
        <strain evidence="1">GT-2023</strain>
        <tissue evidence="1">Liver</tissue>
    </source>
</reference>
<evidence type="ECO:0000313" key="2">
    <source>
        <dbReference type="Proteomes" id="UP001558613"/>
    </source>
</evidence>
<proteinExistence type="predicted"/>
<sequence>MDAVKPPESLKLTGNVDSSWRTFKQQFILYMQAVSLDGESDSQKIALLLTVAGPQATEVYNTFTFVDAEDRGKYDEVMKKFDEHCSPKKNETYGEVCVSIPYSVTWGKF</sequence>
<comment type="caution">
    <text evidence="1">The sequence shown here is derived from an EMBL/GenBank/DDBJ whole genome shotgun (WGS) entry which is preliminary data.</text>
</comment>
<keyword evidence="2" id="KW-1185">Reference proteome</keyword>
<dbReference type="EMBL" id="JAYMGO010000022">
    <property type="protein sequence ID" value="KAL1250505.1"/>
    <property type="molecule type" value="Genomic_DNA"/>
</dbReference>
<gene>
    <name evidence="1" type="ORF">QQF64_018301</name>
</gene>